<dbReference type="GO" id="GO:0005737">
    <property type="term" value="C:cytoplasm"/>
    <property type="evidence" value="ECO:0007669"/>
    <property type="project" value="TreeGrafter"/>
</dbReference>
<dbReference type="EMBL" id="CM018046">
    <property type="protein sequence ID" value="KAA8525377.1"/>
    <property type="molecule type" value="Genomic_DNA"/>
</dbReference>
<feature type="compositionally biased region" description="Basic and acidic residues" evidence="6">
    <location>
        <begin position="388"/>
        <end position="407"/>
    </location>
</feature>
<feature type="compositionally biased region" description="Low complexity" evidence="6">
    <location>
        <begin position="609"/>
        <end position="618"/>
    </location>
</feature>
<dbReference type="PRINTS" id="PR00153">
    <property type="entry name" value="CSAPPISMRASE"/>
</dbReference>
<comment type="catalytic activity">
    <reaction evidence="1">
        <text>[protein]-peptidylproline (omega=180) = [protein]-peptidylproline (omega=0)</text>
        <dbReference type="Rhea" id="RHEA:16237"/>
        <dbReference type="Rhea" id="RHEA-COMP:10747"/>
        <dbReference type="Rhea" id="RHEA-COMP:10748"/>
        <dbReference type="ChEBI" id="CHEBI:83833"/>
        <dbReference type="ChEBI" id="CHEBI:83834"/>
        <dbReference type="EC" id="5.2.1.8"/>
    </reaction>
</comment>
<sequence>MLLSLFSPSLLKKRIFVQLIHCLSLGLQLFYDVAPTTAENFRALCTGEKGISCKTGRPLHYKGSFFHRIIKGSMAQGGDFLKRDGTFGESIYGEKFPDEPPKLKHDATGLLSMAITDRDARGSLFIVTFKAIRHLDRKCVVFGKLVQGHEVLKKIENVGDEEGSPAVTVKIINCGEFHEEKKRANKLKMGKDASSEANSHELRRRGKHKKSSREKRKKRRRYYTSESDSSSDTELESSEADTDSDSYISSSSDFTSSSDDRRKKRKRSSKRDRYRRGKRRDRRRDKKHKRRDKRSKHRSKRASDSLSDTENENKSESSSDDNDIDVRGPDQKQKKQAHLTVGNHSPLIEDIEASSIHHKNGEATDMLEREEGEYPKENGGRQSNGMEEETKSVKSADRPDVVDDHPGKSRSRSISPKRMMSKSISPKRSLSKSPTVSPKRNLSRSPSDSRSPPHVSQRSRSISRSPARSVSSRSPARSVSRSPVRGKRGRSVSQSPLRARSRRNISRSPTQSPPQRSLSQTPPRTLLRKSSRKSVSRSPVRVARKSVSRSPVRSSRRSVSRSSGRAPSRRSPSRSPVKATTRNNRRSYSRSPVSPGRRARSPISDRGRGSSRSPSPDGSPKRIRRGRGFSQRYSYARRYRTRSPPDRSPLRSYRYGNRSNRDRYSSYRRSPRHYRSPPRGRTPPRYRSRRSRTRSPTPRSPIRYRNRRNSPSRSPIRSRSPVETSRFRESPRAVRRRSPHSRSPSESRSSLDSQSPKHLTKEKSRSRSRSSSGNPPGKKGLVSYGDGSPDSDQR</sequence>
<keyword evidence="5" id="KW-0413">Isomerase</keyword>
<feature type="compositionally biased region" description="Basic residues" evidence="6">
    <location>
        <begin position="202"/>
        <end position="222"/>
    </location>
</feature>
<accession>A0A5J5A7N7</accession>
<feature type="compositionally biased region" description="Basic residues" evidence="6">
    <location>
        <begin position="262"/>
        <end position="300"/>
    </location>
</feature>
<evidence type="ECO:0000256" key="1">
    <source>
        <dbReference type="ARBA" id="ARBA00000971"/>
    </source>
</evidence>
<feature type="compositionally biased region" description="Low complexity" evidence="6">
    <location>
        <begin position="711"/>
        <end position="721"/>
    </location>
</feature>
<dbReference type="GO" id="GO:0006457">
    <property type="term" value="P:protein folding"/>
    <property type="evidence" value="ECO:0007669"/>
    <property type="project" value="TreeGrafter"/>
</dbReference>
<evidence type="ECO:0000256" key="4">
    <source>
        <dbReference type="ARBA" id="ARBA00023110"/>
    </source>
</evidence>
<dbReference type="InterPro" id="IPR002130">
    <property type="entry name" value="Cyclophilin-type_PPIase_dom"/>
</dbReference>
<feature type="region of interest" description="Disordered" evidence="6">
    <location>
        <begin position="182"/>
        <end position="794"/>
    </location>
</feature>
<keyword evidence="9" id="KW-1185">Reference proteome</keyword>
<feature type="compositionally biased region" description="Low complexity" evidence="6">
    <location>
        <begin position="741"/>
        <end position="756"/>
    </location>
</feature>
<feature type="compositionally biased region" description="Basic residues" evidence="6">
    <location>
        <begin position="526"/>
        <end position="535"/>
    </location>
</feature>
<evidence type="ECO:0000256" key="2">
    <source>
        <dbReference type="ARBA" id="ARBA00007365"/>
    </source>
</evidence>
<dbReference type="Pfam" id="PF00160">
    <property type="entry name" value="Pro_isomerase"/>
    <property type="match status" value="1"/>
</dbReference>
<evidence type="ECO:0000256" key="3">
    <source>
        <dbReference type="ARBA" id="ARBA00013194"/>
    </source>
</evidence>
<dbReference type="GO" id="GO:0003755">
    <property type="term" value="F:peptidyl-prolyl cis-trans isomerase activity"/>
    <property type="evidence" value="ECO:0007669"/>
    <property type="project" value="UniProtKB-KW"/>
</dbReference>
<dbReference type="SUPFAM" id="SSF50891">
    <property type="entry name" value="Cyclophilin-like"/>
    <property type="match status" value="1"/>
</dbReference>
<dbReference type="EC" id="5.2.1.8" evidence="3"/>
<feature type="compositionally biased region" description="Acidic residues" evidence="6">
    <location>
        <begin position="229"/>
        <end position="244"/>
    </location>
</feature>
<dbReference type="Proteomes" id="UP000325577">
    <property type="component" value="Linkage Group LG3"/>
</dbReference>
<dbReference type="PROSITE" id="PS50072">
    <property type="entry name" value="CSA_PPIASE_2"/>
    <property type="match status" value="1"/>
</dbReference>
<dbReference type="OrthoDB" id="1166594at2759"/>
<reference evidence="8 9" key="1">
    <citation type="submission" date="2019-09" db="EMBL/GenBank/DDBJ databases">
        <title>A chromosome-level genome assembly of the Chinese tupelo Nyssa sinensis.</title>
        <authorList>
            <person name="Yang X."/>
            <person name="Kang M."/>
            <person name="Yang Y."/>
            <person name="Xiong H."/>
            <person name="Wang M."/>
            <person name="Zhang Z."/>
            <person name="Wang Z."/>
            <person name="Wu H."/>
            <person name="Ma T."/>
            <person name="Liu J."/>
            <person name="Xi Z."/>
        </authorList>
    </citation>
    <scope>NUCLEOTIDE SEQUENCE [LARGE SCALE GENOMIC DNA]</scope>
    <source>
        <strain evidence="8">J267</strain>
        <tissue evidence="8">Leaf</tissue>
    </source>
</reference>
<feature type="domain" description="PPIase cyclophilin-type" evidence="7">
    <location>
        <begin position="25"/>
        <end position="176"/>
    </location>
</feature>
<evidence type="ECO:0000256" key="5">
    <source>
        <dbReference type="ARBA" id="ARBA00023235"/>
    </source>
</evidence>
<evidence type="ECO:0000313" key="8">
    <source>
        <dbReference type="EMBL" id="KAA8525377.1"/>
    </source>
</evidence>
<feature type="compositionally biased region" description="Low complexity" evidence="6">
    <location>
        <begin position="245"/>
        <end position="257"/>
    </location>
</feature>
<feature type="compositionally biased region" description="Basic and acidic residues" evidence="6">
    <location>
        <begin position="359"/>
        <end position="379"/>
    </location>
</feature>
<organism evidence="8 9">
    <name type="scientific">Nyssa sinensis</name>
    <dbReference type="NCBI Taxonomy" id="561372"/>
    <lineage>
        <taxon>Eukaryota</taxon>
        <taxon>Viridiplantae</taxon>
        <taxon>Streptophyta</taxon>
        <taxon>Embryophyta</taxon>
        <taxon>Tracheophyta</taxon>
        <taxon>Spermatophyta</taxon>
        <taxon>Magnoliopsida</taxon>
        <taxon>eudicotyledons</taxon>
        <taxon>Gunneridae</taxon>
        <taxon>Pentapetalae</taxon>
        <taxon>asterids</taxon>
        <taxon>Cornales</taxon>
        <taxon>Nyssaceae</taxon>
        <taxon>Nyssa</taxon>
    </lineage>
</organism>
<dbReference type="FunFam" id="2.40.100.10:FF:000025">
    <property type="entry name" value="Peptidyl-prolyl cis-trans isomerase CYP19-2"/>
    <property type="match status" value="1"/>
</dbReference>
<proteinExistence type="inferred from homology"/>
<feature type="compositionally biased region" description="Low complexity" evidence="6">
    <location>
        <begin position="589"/>
        <end position="602"/>
    </location>
</feature>
<dbReference type="PANTHER" id="PTHR11071">
    <property type="entry name" value="PEPTIDYL-PROLYL CIS-TRANS ISOMERASE"/>
    <property type="match status" value="1"/>
</dbReference>
<feature type="compositionally biased region" description="Low complexity" evidence="6">
    <location>
        <begin position="506"/>
        <end position="524"/>
    </location>
</feature>
<comment type="similarity">
    <text evidence="2">Belongs to the cyclophilin-type PPIase family.</text>
</comment>
<dbReference type="GO" id="GO:0016018">
    <property type="term" value="F:cyclosporin A binding"/>
    <property type="evidence" value="ECO:0007669"/>
    <property type="project" value="TreeGrafter"/>
</dbReference>
<dbReference type="InterPro" id="IPR029000">
    <property type="entry name" value="Cyclophilin-like_dom_sf"/>
</dbReference>
<evidence type="ECO:0000259" key="7">
    <source>
        <dbReference type="PROSITE" id="PS50072"/>
    </source>
</evidence>
<evidence type="ECO:0000256" key="6">
    <source>
        <dbReference type="SAM" id="MobiDB-lite"/>
    </source>
</evidence>
<feature type="compositionally biased region" description="Basic and acidic residues" evidence="6">
    <location>
        <begin position="324"/>
        <end position="333"/>
    </location>
</feature>
<feature type="compositionally biased region" description="Basic residues" evidence="6">
    <location>
        <begin position="669"/>
        <end position="693"/>
    </location>
</feature>
<keyword evidence="4" id="KW-0697">Rotamase</keyword>
<protein>
    <recommendedName>
        <fullName evidence="3">peptidylprolyl isomerase</fullName>
        <ecNumber evidence="3">5.2.1.8</ecNumber>
    </recommendedName>
</protein>
<name>A0A5J5A7N7_9ASTE</name>
<feature type="compositionally biased region" description="Polar residues" evidence="6">
    <location>
        <begin position="422"/>
        <end position="440"/>
    </location>
</feature>
<dbReference type="AlphaFoldDB" id="A0A5J5A7N7"/>
<feature type="compositionally biased region" description="Low complexity" evidence="6">
    <location>
        <begin position="443"/>
        <end position="483"/>
    </location>
</feature>
<dbReference type="PANTHER" id="PTHR11071:SF561">
    <property type="entry name" value="PEPTIDYL-PROLYL CIS-TRANS ISOMERASE D-RELATED"/>
    <property type="match status" value="1"/>
</dbReference>
<feature type="compositionally biased region" description="Basic and acidic residues" evidence="6">
    <location>
        <begin position="189"/>
        <end position="201"/>
    </location>
</feature>
<gene>
    <name evidence="8" type="ORF">F0562_007205</name>
</gene>
<dbReference type="Gene3D" id="2.40.100.10">
    <property type="entry name" value="Cyclophilin-like"/>
    <property type="match status" value="1"/>
</dbReference>
<evidence type="ECO:0000313" key="9">
    <source>
        <dbReference type="Proteomes" id="UP000325577"/>
    </source>
</evidence>